<keyword evidence="13" id="KW-1185">Reference proteome</keyword>
<dbReference type="RefSeq" id="WP_210682436.1">
    <property type="nucleotide sequence ID" value="NZ_JAGMWN010000005.1"/>
</dbReference>
<evidence type="ECO:0000256" key="4">
    <source>
        <dbReference type="ARBA" id="ARBA00022898"/>
    </source>
</evidence>
<proteinExistence type="inferred from homology"/>
<organism evidence="12 13">
    <name type="scientific">Marivibrio halodurans</name>
    <dbReference type="NCBI Taxonomy" id="2039722"/>
    <lineage>
        <taxon>Bacteria</taxon>
        <taxon>Pseudomonadati</taxon>
        <taxon>Pseudomonadota</taxon>
        <taxon>Alphaproteobacteria</taxon>
        <taxon>Rhodospirillales</taxon>
        <taxon>Rhodospirillaceae</taxon>
        <taxon>Marivibrio</taxon>
    </lineage>
</organism>
<feature type="domain" description="Aminotransferase class V" evidence="11">
    <location>
        <begin position="46"/>
        <end position="315"/>
    </location>
</feature>
<dbReference type="NCBIfam" id="TIGR02326">
    <property type="entry name" value="transamin_PhnW"/>
    <property type="match status" value="1"/>
</dbReference>
<dbReference type="NCBIfam" id="TIGR03301">
    <property type="entry name" value="PhnW-AepZ"/>
    <property type="match status" value="1"/>
</dbReference>
<feature type="binding site" evidence="8">
    <location>
        <position position="349"/>
    </location>
    <ligand>
        <name>substrate</name>
    </ligand>
</feature>
<dbReference type="InterPro" id="IPR024169">
    <property type="entry name" value="SP_NH2Trfase/AEP_transaminase"/>
</dbReference>
<dbReference type="InterPro" id="IPR015421">
    <property type="entry name" value="PyrdxlP-dep_Trfase_major"/>
</dbReference>
<feature type="compositionally biased region" description="Basic and acidic residues" evidence="10">
    <location>
        <begin position="1"/>
        <end position="10"/>
    </location>
</feature>
<comment type="cofactor">
    <cofactor evidence="1 7 9">
        <name>pyridoxal 5'-phosphate</name>
        <dbReference type="ChEBI" id="CHEBI:597326"/>
    </cofactor>
</comment>
<evidence type="ECO:0000256" key="5">
    <source>
        <dbReference type="ARBA" id="ARBA00023317"/>
    </source>
</evidence>
<comment type="caution">
    <text evidence="12">The sequence shown here is derived from an EMBL/GenBank/DDBJ whole genome shotgun (WGS) entry which is preliminary data.</text>
</comment>
<dbReference type="InterPro" id="IPR000192">
    <property type="entry name" value="Aminotrans_V_dom"/>
</dbReference>
<dbReference type="HAMAP" id="MF_01376">
    <property type="entry name" value="PhnW_aminotrans_5"/>
    <property type="match status" value="1"/>
</dbReference>
<evidence type="ECO:0000313" key="12">
    <source>
        <dbReference type="EMBL" id="MBP5857863.1"/>
    </source>
</evidence>
<feature type="compositionally biased region" description="Low complexity" evidence="10">
    <location>
        <begin position="14"/>
        <end position="25"/>
    </location>
</feature>
<protein>
    <recommendedName>
        <fullName evidence="7">2-aminoethylphosphonate--pyruvate transaminase</fullName>
        <ecNumber evidence="7">2.6.1.37</ecNumber>
    </recommendedName>
    <alternativeName>
        <fullName evidence="7">2-aminoethylphosphonate aminotransferase</fullName>
    </alternativeName>
    <alternativeName>
        <fullName evidence="7">AEP transaminase</fullName>
        <shortName evidence="7">AEPT</shortName>
    </alternativeName>
</protein>
<evidence type="ECO:0000256" key="2">
    <source>
        <dbReference type="ARBA" id="ARBA00022576"/>
    </source>
</evidence>
<feature type="modified residue" description="N6-(pyridoxal phosphate)lysine" evidence="7 9">
    <location>
        <position position="204"/>
    </location>
</feature>
<dbReference type="PANTHER" id="PTHR42778:SF1">
    <property type="entry name" value="2-AMINOETHYLPHOSPHONATE--PYRUVATE TRANSAMINASE"/>
    <property type="match status" value="1"/>
</dbReference>
<keyword evidence="3 7" id="KW-0808">Transferase</keyword>
<evidence type="ECO:0000256" key="10">
    <source>
        <dbReference type="SAM" id="MobiDB-lite"/>
    </source>
</evidence>
<reference evidence="12" key="1">
    <citation type="submission" date="2021-04" db="EMBL/GenBank/DDBJ databases">
        <authorList>
            <person name="Zhang D.-C."/>
        </authorList>
    </citation>
    <scope>NUCLEOTIDE SEQUENCE</scope>
    <source>
        <strain evidence="12">CGMCC 1.15697</strain>
    </source>
</reference>
<dbReference type="EMBL" id="JAGMWN010000005">
    <property type="protein sequence ID" value="MBP5857863.1"/>
    <property type="molecule type" value="Genomic_DNA"/>
</dbReference>
<keyword evidence="4 7" id="KW-0663">Pyridoxal phosphate</keyword>
<evidence type="ECO:0000256" key="3">
    <source>
        <dbReference type="ARBA" id="ARBA00022679"/>
    </source>
</evidence>
<sequence length="382" mass="39990">MTDREADGRGASETGDPLLLTPGPLTTSASVKRAMLHDWGSRDRTFLEMNERVLARIAGMANATATHACVPMQGSGTFAVEAMIGTMVPRDGKLLVLVNGAYGTRAARICARIGRAVATLETPEDTPPDLAALERRLAEDQAITHVLAVQCETTSGILNPVEEIATLVADAGRALLIDAMSAFGALPLDAGEVPFQALAASSNKCLEGVPGLGFVLCERGALAAAAGNAPSLALDLADQQAVLEKTGQYRFTPPIHVIAALDQAIAEHAAEGGVTGRGARYAENCQVLVDGMRTRGFETLLPDELQAPIIVTFRMPADPAFDFTRFYDGLAARGYLIYPGKLTVAESFRIGCIGRLARADMEGALAAVDAVLAEMGVTSVAA</sequence>
<dbReference type="Proteomes" id="UP000672602">
    <property type="component" value="Unassembled WGS sequence"/>
</dbReference>
<dbReference type="InterPro" id="IPR015422">
    <property type="entry name" value="PyrdxlP-dep_Trfase_small"/>
</dbReference>
<evidence type="ECO:0000313" key="13">
    <source>
        <dbReference type="Proteomes" id="UP000672602"/>
    </source>
</evidence>
<evidence type="ECO:0000256" key="8">
    <source>
        <dbReference type="PIRSR" id="PIRSR000524-1"/>
    </source>
</evidence>
<comment type="catalytic activity">
    <reaction evidence="6 7">
        <text>(2-aminoethyl)phosphonate + pyruvate = phosphonoacetaldehyde + L-alanine</text>
        <dbReference type="Rhea" id="RHEA:17021"/>
        <dbReference type="ChEBI" id="CHEBI:15361"/>
        <dbReference type="ChEBI" id="CHEBI:57418"/>
        <dbReference type="ChEBI" id="CHEBI:57972"/>
        <dbReference type="ChEBI" id="CHEBI:58383"/>
        <dbReference type="EC" id="2.6.1.37"/>
    </reaction>
</comment>
<comment type="function">
    <text evidence="7">Involved in phosphonate degradation.</text>
</comment>
<evidence type="ECO:0000256" key="1">
    <source>
        <dbReference type="ARBA" id="ARBA00001933"/>
    </source>
</evidence>
<dbReference type="PIRSF" id="PIRSF000524">
    <property type="entry name" value="SPT"/>
    <property type="match status" value="1"/>
</dbReference>
<dbReference type="SUPFAM" id="SSF53383">
    <property type="entry name" value="PLP-dependent transferases"/>
    <property type="match status" value="1"/>
</dbReference>
<dbReference type="NCBIfam" id="NF010006">
    <property type="entry name" value="PRK13479.1"/>
    <property type="match status" value="1"/>
</dbReference>
<dbReference type="EC" id="2.6.1.37" evidence="7"/>
<comment type="similarity">
    <text evidence="7">Belongs to the class-V pyridoxal-phosphate-dependent aminotransferase family. PhnW subfamily.</text>
</comment>
<dbReference type="Gene3D" id="3.90.1150.10">
    <property type="entry name" value="Aspartate Aminotransferase, domain 1"/>
    <property type="match status" value="1"/>
</dbReference>
<keyword evidence="5 7" id="KW-0670">Pyruvate</keyword>
<dbReference type="Pfam" id="PF00266">
    <property type="entry name" value="Aminotran_5"/>
    <property type="match status" value="1"/>
</dbReference>
<dbReference type="InterPro" id="IPR012703">
    <property type="entry name" value="NH2EtPonate_pyrv_transaminase"/>
</dbReference>
<dbReference type="GO" id="GO:0019700">
    <property type="term" value="P:organic phosphonate catabolic process"/>
    <property type="evidence" value="ECO:0007669"/>
    <property type="project" value="UniProtKB-UniRule"/>
</dbReference>
<keyword evidence="2 7" id="KW-0032">Aminotransferase</keyword>
<evidence type="ECO:0000256" key="9">
    <source>
        <dbReference type="PIRSR" id="PIRSR000524-50"/>
    </source>
</evidence>
<evidence type="ECO:0000259" key="11">
    <source>
        <dbReference type="Pfam" id="PF00266"/>
    </source>
</evidence>
<dbReference type="InterPro" id="IPR015424">
    <property type="entry name" value="PyrdxlP-dep_Trfase"/>
</dbReference>
<dbReference type="PANTHER" id="PTHR42778">
    <property type="entry name" value="2-AMINOETHYLPHOSPHONATE--PYRUVATE TRANSAMINASE"/>
    <property type="match status" value="1"/>
</dbReference>
<gene>
    <name evidence="7" type="primary">phnW</name>
    <name evidence="12" type="ORF">KAJ83_12665</name>
</gene>
<dbReference type="GO" id="GO:0047304">
    <property type="term" value="F:2-aminoethylphosphonate-pyruvate transaminase activity"/>
    <property type="evidence" value="ECO:0007669"/>
    <property type="project" value="UniProtKB-UniRule"/>
</dbReference>
<evidence type="ECO:0000256" key="6">
    <source>
        <dbReference type="ARBA" id="ARBA00049460"/>
    </source>
</evidence>
<accession>A0A8J7S3F6</accession>
<evidence type="ECO:0000256" key="7">
    <source>
        <dbReference type="HAMAP-Rule" id="MF_01376"/>
    </source>
</evidence>
<name>A0A8J7S3F6_9PROT</name>
<comment type="subunit">
    <text evidence="7">Homodimer.</text>
</comment>
<dbReference type="Gene3D" id="3.40.640.10">
    <property type="entry name" value="Type I PLP-dependent aspartate aminotransferase-like (Major domain)"/>
    <property type="match status" value="1"/>
</dbReference>
<feature type="region of interest" description="Disordered" evidence="10">
    <location>
        <begin position="1"/>
        <end position="25"/>
    </location>
</feature>
<dbReference type="AlphaFoldDB" id="A0A8J7S3F6"/>